<dbReference type="Gene3D" id="3.40.50.2000">
    <property type="entry name" value="Glycogen Phosphorylase B"/>
    <property type="match status" value="2"/>
</dbReference>
<dbReference type="InterPro" id="IPR029767">
    <property type="entry name" value="WecB-like"/>
</dbReference>
<evidence type="ECO:0000256" key="2">
    <source>
        <dbReference type="ARBA" id="ARBA00022985"/>
    </source>
</evidence>
<dbReference type="eggNOG" id="COG0381">
    <property type="taxonomic scope" value="Bacteria"/>
</dbReference>
<dbReference type="GO" id="GO:0008761">
    <property type="term" value="F:UDP-N-acetylglucosamine 2-epimerase activity"/>
    <property type="evidence" value="ECO:0007669"/>
    <property type="project" value="UniProtKB-EC"/>
</dbReference>
<evidence type="ECO:0000256" key="4">
    <source>
        <dbReference type="ARBA" id="ARBA00023235"/>
    </source>
</evidence>
<evidence type="ECO:0000313" key="13">
    <source>
        <dbReference type="EMBL" id="ABO56844.1"/>
    </source>
</evidence>
<comment type="subcellular location">
    <subcellularLocation>
        <location evidence="1">Cytoplasm</location>
    </subcellularLocation>
</comment>
<comment type="catalytic activity">
    <reaction evidence="5">
        <text>UDP-N-acetyl-alpha-D-glucosamine = UDP-N-acetyl-alpha-D-mannosamine</text>
        <dbReference type="Rhea" id="RHEA:17213"/>
        <dbReference type="ChEBI" id="CHEBI:57705"/>
        <dbReference type="ChEBI" id="CHEBI:68623"/>
        <dbReference type="EC" id="5.1.3.14"/>
    </reaction>
</comment>
<evidence type="ECO:0000256" key="10">
    <source>
        <dbReference type="ARBA" id="ARBA00070970"/>
    </source>
</evidence>
<dbReference type="NCBIfam" id="TIGR00236">
    <property type="entry name" value="wecB"/>
    <property type="match status" value="1"/>
</dbReference>
<feature type="domain" description="UDP-N-acetylglucosamine 2-epimerase" evidence="12">
    <location>
        <begin position="42"/>
        <end position="391"/>
    </location>
</feature>
<evidence type="ECO:0000256" key="1">
    <source>
        <dbReference type="ARBA" id="ARBA00004496"/>
    </source>
</evidence>
<protein>
    <recommendedName>
        <fullName evidence="10">Probable UDP-N-acetylglucosamine 2-epimerase</fullName>
        <ecNumber evidence="7">5.1.3.14</ecNumber>
    </recommendedName>
</protein>
<dbReference type="Pfam" id="PF02350">
    <property type="entry name" value="Epimerase_2"/>
    <property type="match status" value="1"/>
</dbReference>
<reference evidence="14" key="1">
    <citation type="submission" date="2007-03" db="EMBL/GenBank/DDBJ databases">
        <title>Complete sequence of chromosome 2 of Burkholderia vietnamiensis G4.</title>
        <authorList>
            <consortium name="US DOE Joint Genome Institute"/>
            <person name="Copeland A."/>
            <person name="Lucas S."/>
            <person name="Lapidus A."/>
            <person name="Barry K."/>
            <person name="Detter J.C."/>
            <person name="Glavina del Rio T."/>
            <person name="Hammon N."/>
            <person name="Israni S."/>
            <person name="Dalin E."/>
            <person name="Tice H."/>
            <person name="Pitluck S."/>
            <person name="Chain P."/>
            <person name="Malfatti S."/>
            <person name="Shin M."/>
            <person name="Vergez L."/>
            <person name="Schmutz J."/>
            <person name="Larimer F."/>
            <person name="Land M."/>
            <person name="Hauser L."/>
            <person name="Kyrpides N."/>
            <person name="Tiedje J."/>
            <person name="Richardson P."/>
        </authorList>
    </citation>
    <scope>NUCLEOTIDE SEQUENCE [LARGE SCALE GENOMIC DNA]</scope>
    <source>
        <strain evidence="14">G4 / LMG 22486</strain>
    </source>
</reference>
<dbReference type="InterPro" id="IPR003331">
    <property type="entry name" value="UDP_GlcNAc_Epimerase_2_dom"/>
</dbReference>
<comment type="function">
    <text evidence="8">May be involved in synthesis of N-acetyltrideoxygalactose, a component of exopolysaccharide EPS I which functions as a virulence factor.</text>
</comment>
<evidence type="ECO:0000256" key="9">
    <source>
        <dbReference type="ARBA" id="ARBA00060597"/>
    </source>
</evidence>
<dbReference type="CDD" id="cd03786">
    <property type="entry name" value="GTB_UDP-GlcNAc_2-Epimerase"/>
    <property type="match status" value="1"/>
</dbReference>
<organism evidence="13 14">
    <name type="scientific">Burkholderia vietnamiensis (strain G4 / LMG 22486)</name>
    <name type="common">Burkholderia cepacia (strain R1808)</name>
    <dbReference type="NCBI Taxonomy" id="269482"/>
    <lineage>
        <taxon>Bacteria</taxon>
        <taxon>Pseudomonadati</taxon>
        <taxon>Pseudomonadota</taxon>
        <taxon>Betaproteobacteria</taxon>
        <taxon>Burkholderiales</taxon>
        <taxon>Burkholderiaceae</taxon>
        <taxon>Burkholderia</taxon>
        <taxon>Burkholderia cepacia complex</taxon>
    </lineage>
</organism>
<name>A4JKP1_BURVG</name>
<evidence type="ECO:0000259" key="12">
    <source>
        <dbReference type="Pfam" id="PF02350"/>
    </source>
</evidence>
<evidence type="ECO:0000256" key="3">
    <source>
        <dbReference type="ARBA" id="ARBA00023026"/>
    </source>
</evidence>
<sequence>MVLGVSRTDEKTGNQIEKIDMQRVLTVFGTRPEAIKMAPLVRALKQHPEFDVTVCVTAQHRQMLDQVLSLFDIVPDFDLDLMRQNQSLSELTANILNGIGPVFDAARPDIVLVHGDTTTTLAASLAAFYRHIPIGHVEAGLRTGNIWSPWPEELNRRVTDAVSSWHFAPSKRAEQNLYSEGMTPEQVVLTGNTVIDALLQTREKLAADPWLSERIAAGFPFLDRARRLILVTGHRRESFGEPLEHVCHALRELATRHDDIELVYPMHLNPNVTGPVKAILGDLRNVTLTDPQEYLPFVYLMSKAHLIITDSGGIQEEAPALGVPVLVTRDTTERPEALEAGTARLVGTDRGRIVAQVETLLNDRHEYEQMAHAVNPYGDGHASERIVAALEKPGHSPCEPHMGHGDPYPTSTRDALAAAPAAIRAT</sequence>
<evidence type="ECO:0000256" key="8">
    <source>
        <dbReference type="ARBA" id="ARBA00057006"/>
    </source>
</evidence>
<dbReference type="Proteomes" id="UP000002287">
    <property type="component" value="Chromosome 2"/>
</dbReference>
<evidence type="ECO:0000256" key="6">
    <source>
        <dbReference type="ARBA" id="ARBA00038209"/>
    </source>
</evidence>
<comment type="similarity">
    <text evidence="6 11">Belongs to the UDP-N-acetylglucosamine 2-epimerase family.</text>
</comment>
<keyword evidence="3" id="KW-0843">Virulence</keyword>
<evidence type="ECO:0000256" key="7">
    <source>
        <dbReference type="ARBA" id="ARBA00038858"/>
    </source>
</evidence>
<evidence type="ECO:0000256" key="11">
    <source>
        <dbReference type="RuleBase" id="RU003513"/>
    </source>
</evidence>
<dbReference type="SUPFAM" id="SSF53756">
    <property type="entry name" value="UDP-Glycosyltransferase/glycogen phosphorylase"/>
    <property type="match status" value="1"/>
</dbReference>
<dbReference type="HOGENOM" id="CLU_041674_1_0_4"/>
<dbReference type="KEGG" id="bvi:Bcep1808_3862"/>
<comment type="pathway">
    <text evidence="9">Glycan metabolism; exopolysaccharide EPS I biosynthesis.</text>
</comment>
<dbReference type="FunFam" id="3.40.50.2000:FF:000043">
    <property type="entry name" value="UDP-N-acetylglucosamine 2-epimerase"/>
    <property type="match status" value="1"/>
</dbReference>
<dbReference type="EMBL" id="CP000615">
    <property type="protein sequence ID" value="ABO56844.1"/>
    <property type="molecule type" value="Genomic_DNA"/>
</dbReference>
<keyword evidence="2" id="KW-0448">Lipopolysaccharide biosynthesis</keyword>
<dbReference type="EC" id="5.1.3.14" evidence="7"/>
<evidence type="ECO:0000313" key="14">
    <source>
        <dbReference type="Proteomes" id="UP000002287"/>
    </source>
</evidence>
<dbReference type="PANTHER" id="PTHR43174">
    <property type="entry name" value="UDP-N-ACETYLGLUCOSAMINE 2-EPIMERASE"/>
    <property type="match status" value="1"/>
</dbReference>
<evidence type="ECO:0000256" key="5">
    <source>
        <dbReference type="ARBA" id="ARBA00036080"/>
    </source>
</evidence>
<dbReference type="PANTHER" id="PTHR43174:SF2">
    <property type="entry name" value="UDP-N-ACETYLGLUCOSAMINE 2-EPIMERASE"/>
    <property type="match status" value="1"/>
</dbReference>
<gene>
    <name evidence="13" type="ordered locus">Bcep1808_3862</name>
</gene>
<dbReference type="GO" id="GO:0005737">
    <property type="term" value="C:cytoplasm"/>
    <property type="evidence" value="ECO:0007669"/>
    <property type="project" value="UniProtKB-SubCell"/>
</dbReference>
<proteinExistence type="inferred from homology"/>
<dbReference type="AlphaFoldDB" id="A4JKP1"/>
<keyword evidence="4 11" id="KW-0413">Isomerase</keyword>
<accession>A4JKP1</accession>
<dbReference type="GO" id="GO:0009103">
    <property type="term" value="P:lipopolysaccharide biosynthetic process"/>
    <property type="evidence" value="ECO:0007669"/>
    <property type="project" value="UniProtKB-KW"/>
</dbReference>